<dbReference type="EMBL" id="JADEYP010000027">
    <property type="protein sequence ID" value="MCA5006115.1"/>
    <property type="molecule type" value="Genomic_DNA"/>
</dbReference>
<gene>
    <name evidence="2" type="ORF">IPZ78_13240</name>
</gene>
<protein>
    <recommendedName>
        <fullName evidence="1">PRTase-CE domain-containing protein</fullName>
    </recommendedName>
</protein>
<evidence type="ECO:0000313" key="3">
    <source>
        <dbReference type="Proteomes" id="UP001165302"/>
    </source>
</evidence>
<dbReference type="RefSeq" id="WP_225554475.1">
    <property type="nucleotide sequence ID" value="NZ_JADEYP010000027.1"/>
</dbReference>
<organism evidence="2 3">
    <name type="scientific">Sphingobacterium bovistauri</name>
    <dbReference type="NCBI Taxonomy" id="2781959"/>
    <lineage>
        <taxon>Bacteria</taxon>
        <taxon>Pseudomonadati</taxon>
        <taxon>Bacteroidota</taxon>
        <taxon>Sphingobacteriia</taxon>
        <taxon>Sphingobacteriales</taxon>
        <taxon>Sphingobacteriaceae</taxon>
        <taxon>Sphingobacterium</taxon>
    </lineage>
</organism>
<evidence type="ECO:0000313" key="2">
    <source>
        <dbReference type="EMBL" id="MCA5006115.1"/>
    </source>
</evidence>
<accession>A0ABS7ZB58</accession>
<feature type="domain" description="PRTase-CE" evidence="1">
    <location>
        <begin position="48"/>
        <end position="277"/>
    </location>
</feature>
<sequence>MFAESIERSRLIYSQTDLEKIIKIISENNWTFKYHKGITNLWNKCANDDEKNLIEELIHRFLIFTSDDIEDFLINMASLINDDWKLTPENTIISSIADDSKPDSSHTVIQSLKGHLKNKYRLFANIVQAAHEIKTNDVLIIVDDFVGSATSISSKVKYVKSLLLEKGISEYQIKFMCFLGMKSSTIPLDELGIEYFIIKKIKKGISDYHTPEISIEKKETMRRLESEFNIASKFSLGFLESEALFKIQSYNISNNVFPVFWINKTKDKKDFESIFRRG</sequence>
<keyword evidence="3" id="KW-1185">Reference proteome</keyword>
<proteinExistence type="predicted"/>
<name>A0ABS7ZB58_9SPHI</name>
<comment type="caution">
    <text evidence="2">The sequence shown here is derived from an EMBL/GenBank/DDBJ whole genome shotgun (WGS) entry which is preliminary data.</text>
</comment>
<evidence type="ECO:0000259" key="1">
    <source>
        <dbReference type="Pfam" id="PF24390"/>
    </source>
</evidence>
<dbReference type="InterPro" id="IPR056920">
    <property type="entry name" value="PRTase-CE"/>
</dbReference>
<reference evidence="2" key="1">
    <citation type="submission" date="2020-10" db="EMBL/GenBank/DDBJ databases">
        <authorList>
            <person name="Lu T."/>
            <person name="Wang Q."/>
            <person name="Han X."/>
        </authorList>
    </citation>
    <scope>NUCLEOTIDE SEQUENCE</scope>
    <source>
        <strain evidence="2">WQ 366</strain>
    </source>
</reference>
<dbReference type="Pfam" id="PF24390">
    <property type="entry name" value="PRTase-CE"/>
    <property type="match status" value="1"/>
</dbReference>
<dbReference type="Proteomes" id="UP001165302">
    <property type="component" value="Unassembled WGS sequence"/>
</dbReference>